<evidence type="ECO:0000256" key="1">
    <source>
        <dbReference type="ARBA" id="ARBA00005298"/>
    </source>
</evidence>
<evidence type="ECO:0000313" key="4">
    <source>
        <dbReference type="EMBL" id="KAJ3604351.1"/>
    </source>
</evidence>
<dbReference type="InterPro" id="IPR014752">
    <property type="entry name" value="Arrestin-like_C"/>
</dbReference>
<dbReference type="InterPro" id="IPR014756">
    <property type="entry name" value="Ig_E-set"/>
</dbReference>
<evidence type="ECO:0000313" key="5">
    <source>
        <dbReference type="Proteomes" id="UP001148018"/>
    </source>
</evidence>
<dbReference type="GO" id="GO:0015031">
    <property type="term" value="P:protein transport"/>
    <property type="evidence" value="ECO:0007669"/>
    <property type="project" value="TreeGrafter"/>
</dbReference>
<dbReference type="InterPro" id="IPR050357">
    <property type="entry name" value="Arrestin_domain-protein"/>
</dbReference>
<reference evidence="4" key="1">
    <citation type="submission" date="2022-07" db="EMBL/GenBank/DDBJ databases">
        <title>Chromosome-level genome of Muraenolepis orangiensis.</title>
        <authorList>
            <person name="Kim J."/>
        </authorList>
    </citation>
    <scope>NUCLEOTIDE SEQUENCE</scope>
    <source>
        <strain evidence="4">KU_S4_2022</strain>
        <tissue evidence="4">Muscle</tissue>
    </source>
</reference>
<dbReference type="EMBL" id="JANIIK010000044">
    <property type="protein sequence ID" value="KAJ3604351.1"/>
    <property type="molecule type" value="Genomic_DNA"/>
</dbReference>
<comment type="similarity">
    <text evidence="1">Belongs to the arrestin family.</text>
</comment>
<dbReference type="PANTHER" id="PTHR11188:SF135">
    <property type="entry name" value="ARRESTIN DOMAIN CONTAINING 3-LIKE-RELATED"/>
    <property type="match status" value="1"/>
</dbReference>
<dbReference type="GO" id="GO:0005886">
    <property type="term" value="C:plasma membrane"/>
    <property type="evidence" value="ECO:0007669"/>
    <property type="project" value="TreeGrafter"/>
</dbReference>
<accession>A0A9Q0EEK4</accession>
<evidence type="ECO:0000259" key="3">
    <source>
        <dbReference type="Pfam" id="PF00339"/>
    </source>
</evidence>
<dbReference type="GO" id="GO:0007399">
    <property type="term" value="P:nervous system development"/>
    <property type="evidence" value="ECO:0007669"/>
    <property type="project" value="UniProtKB-ARBA"/>
</dbReference>
<dbReference type="Gene3D" id="2.60.40.640">
    <property type="match status" value="2"/>
</dbReference>
<evidence type="ECO:0000256" key="2">
    <source>
        <dbReference type="SAM" id="SignalP"/>
    </source>
</evidence>
<feature type="domain" description="Arrestin-like N-terminal" evidence="3">
    <location>
        <begin position="161"/>
        <end position="218"/>
    </location>
</feature>
<dbReference type="GO" id="GO:0005737">
    <property type="term" value="C:cytoplasm"/>
    <property type="evidence" value="ECO:0007669"/>
    <property type="project" value="TreeGrafter"/>
</dbReference>
<sequence>MAPLHVFAALALACLGVASQPDCNELVKPMVNLSSSVGKWILHAATTDSEPLTAQMENYTSSWLHVKRIPDGNPQIAEIANKVVGRCVYIQTNFSAVGDKLLMAFIANLENKNLYFNGQFHETCPDCLMWSETFMYGPTEIRRLLLYSKDGQQLLTREDGTSYSNVIPPGSHIYPFSFRIPDQAMPSSFHGNRGKILYTLHAKLSRSMKVDSKASTKINFVSAPNQDIIMKPQHAHTEKKLKALNRGSVAMDVNIEKTGYHPGEGMKVVAHIQNNSSREIKPKYCVCILYTQYFGLISRDELF</sequence>
<dbReference type="OrthoDB" id="8678705at2759"/>
<proteinExistence type="inferred from homology"/>
<dbReference type="Proteomes" id="UP001148018">
    <property type="component" value="Unassembled WGS sequence"/>
</dbReference>
<name>A0A9Q0EEK4_9TELE</name>
<gene>
    <name evidence="4" type="ORF">NHX12_029092</name>
</gene>
<comment type="caution">
    <text evidence="4">The sequence shown here is derived from an EMBL/GenBank/DDBJ whole genome shotgun (WGS) entry which is preliminary data.</text>
</comment>
<keyword evidence="5" id="KW-1185">Reference proteome</keyword>
<dbReference type="Pfam" id="PF00339">
    <property type="entry name" value="Arrestin_N"/>
    <property type="match status" value="1"/>
</dbReference>
<dbReference type="AlphaFoldDB" id="A0A9Q0EEK4"/>
<feature type="signal peptide" evidence="2">
    <location>
        <begin position="1"/>
        <end position="19"/>
    </location>
</feature>
<organism evidence="4 5">
    <name type="scientific">Muraenolepis orangiensis</name>
    <name type="common">Patagonian moray cod</name>
    <dbReference type="NCBI Taxonomy" id="630683"/>
    <lineage>
        <taxon>Eukaryota</taxon>
        <taxon>Metazoa</taxon>
        <taxon>Chordata</taxon>
        <taxon>Craniata</taxon>
        <taxon>Vertebrata</taxon>
        <taxon>Euteleostomi</taxon>
        <taxon>Actinopterygii</taxon>
        <taxon>Neopterygii</taxon>
        <taxon>Teleostei</taxon>
        <taxon>Neoteleostei</taxon>
        <taxon>Acanthomorphata</taxon>
        <taxon>Zeiogadaria</taxon>
        <taxon>Gadariae</taxon>
        <taxon>Gadiformes</taxon>
        <taxon>Muraenolepidoidei</taxon>
        <taxon>Muraenolepididae</taxon>
        <taxon>Muraenolepis</taxon>
    </lineage>
</organism>
<dbReference type="InterPro" id="IPR011021">
    <property type="entry name" value="Arrestin-like_N"/>
</dbReference>
<feature type="chain" id="PRO_5040241835" description="Arrestin-like N-terminal domain-containing protein" evidence="2">
    <location>
        <begin position="20"/>
        <end position="303"/>
    </location>
</feature>
<dbReference type="PANTHER" id="PTHR11188">
    <property type="entry name" value="ARRESTIN DOMAIN CONTAINING PROTEIN"/>
    <property type="match status" value="1"/>
</dbReference>
<dbReference type="SUPFAM" id="SSF81296">
    <property type="entry name" value="E set domains"/>
    <property type="match status" value="2"/>
</dbReference>
<protein>
    <recommendedName>
        <fullName evidence="3">Arrestin-like N-terminal domain-containing protein</fullName>
    </recommendedName>
</protein>
<keyword evidence="2" id="KW-0732">Signal</keyword>